<dbReference type="AlphaFoldDB" id="A0AAX6HT98"/>
<accession>A0AAX6HT98</accession>
<evidence type="ECO:0000313" key="2">
    <source>
        <dbReference type="EMBL" id="KAJ6843495.1"/>
    </source>
</evidence>
<dbReference type="Proteomes" id="UP001140949">
    <property type="component" value="Unassembled WGS sequence"/>
</dbReference>
<comment type="caution">
    <text evidence="2">The sequence shown here is derived from an EMBL/GenBank/DDBJ whole genome shotgun (WGS) entry which is preliminary data.</text>
</comment>
<sequence>MVTTPLATLFVAAPKLAPCALSLVGKISEPYTHAIGPSPTENAPTNDSTVPMHNATAQALASSPSGVRSIARRPDASSSSDTTIPPALDSSSGLLPTLSSRKAATSMNEVFAKPTAIVAPSSWSFLLSPAFSNTLGLYRTTESIPEACWKKCSPTAARSTRRTAGVGLTSSSFHTPSPRFLPGTGSTSPPRPPGAPTAFLMSARRCPASSGESDVLASTASASAVLPCMTSHRGDFGIASTPAERKTGGTAPARNITRQLRCPGSFAKAKLETKPSSTPKLPNTSGSEERKPREEAGAISAA</sequence>
<dbReference type="EMBL" id="JANAVB010007199">
    <property type="protein sequence ID" value="KAJ6843495.1"/>
    <property type="molecule type" value="Genomic_DNA"/>
</dbReference>
<reference evidence="2" key="2">
    <citation type="submission" date="2023-04" db="EMBL/GenBank/DDBJ databases">
        <authorList>
            <person name="Bruccoleri R.E."/>
            <person name="Oakeley E.J."/>
            <person name="Faust A.-M."/>
            <person name="Dessus-Babus S."/>
            <person name="Altorfer M."/>
            <person name="Burckhardt D."/>
            <person name="Oertli M."/>
            <person name="Naumann U."/>
            <person name="Petersen F."/>
            <person name="Wong J."/>
        </authorList>
    </citation>
    <scope>NUCLEOTIDE SEQUENCE</scope>
    <source>
        <strain evidence="2">GSM-AAB239-AS_SAM_17_03QT</strain>
        <tissue evidence="2">Leaf</tissue>
    </source>
</reference>
<feature type="compositionally biased region" description="Basic and acidic residues" evidence="1">
    <location>
        <begin position="287"/>
        <end position="296"/>
    </location>
</feature>
<gene>
    <name evidence="2" type="ORF">M6B38_296910</name>
</gene>
<evidence type="ECO:0000256" key="1">
    <source>
        <dbReference type="SAM" id="MobiDB-lite"/>
    </source>
</evidence>
<feature type="region of interest" description="Disordered" evidence="1">
    <location>
        <begin position="266"/>
        <end position="302"/>
    </location>
</feature>
<name>A0AAX6HT98_IRIPA</name>
<feature type="compositionally biased region" description="Polar residues" evidence="1">
    <location>
        <begin position="274"/>
        <end position="286"/>
    </location>
</feature>
<keyword evidence="3" id="KW-1185">Reference proteome</keyword>
<organism evidence="2 3">
    <name type="scientific">Iris pallida</name>
    <name type="common">Sweet iris</name>
    <dbReference type="NCBI Taxonomy" id="29817"/>
    <lineage>
        <taxon>Eukaryota</taxon>
        <taxon>Viridiplantae</taxon>
        <taxon>Streptophyta</taxon>
        <taxon>Embryophyta</taxon>
        <taxon>Tracheophyta</taxon>
        <taxon>Spermatophyta</taxon>
        <taxon>Magnoliopsida</taxon>
        <taxon>Liliopsida</taxon>
        <taxon>Asparagales</taxon>
        <taxon>Iridaceae</taxon>
        <taxon>Iridoideae</taxon>
        <taxon>Irideae</taxon>
        <taxon>Iris</taxon>
    </lineage>
</organism>
<proteinExistence type="predicted"/>
<feature type="region of interest" description="Disordered" evidence="1">
    <location>
        <begin position="59"/>
        <end position="92"/>
    </location>
</feature>
<evidence type="ECO:0000313" key="3">
    <source>
        <dbReference type="Proteomes" id="UP001140949"/>
    </source>
</evidence>
<protein>
    <submittedName>
        <fullName evidence="2">Sorbitol transporter</fullName>
    </submittedName>
</protein>
<feature type="compositionally biased region" description="Polar residues" evidence="1">
    <location>
        <begin position="76"/>
        <end position="92"/>
    </location>
</feature>
<feature type="region of interest" description="Disordered" evidence="1">
    <location>
        <begin position="159"/>
        <end position="196"/>
    </location>
</feature>
<reference evidence="2" key="1">
    <citation type="journal article" date="2023" name="GigaByte">
        <title>Genome assembly of the bearded iris, Iris pallida Lam.</title>
        <authorList>
            <person name="Bruccoleri R.E."/>
            <person name="Oakeley E.J."/>
            <person name="Faust A.M.E."/>
            <person name="Altorfer M."/>
            <person name="Dessus-Babus S."/>
            <person name="Burckhardt D."/>
            <person name="Oertli M."/>
            <person name="Naumann U."/>
            <person name="Petersen F."/>
            <person name="Wong J."/>
        </authorList>
    </citation>
    <scope>NUCLEOTIDE SEQUENCE</scope>
    <source>
        <strain evidence="2">GSM-AAB239-AS_SAM_17_03QT</strain>
    </source>
</reference>